<gene>
    <name evidence="1" type="ORF">A4A59_36550</name>
</gene>
<proteinExistence type="predicted"/>
<evidence type="ECO:0008006" key="2">
    <source>
        <dbReference type="Google" id="ProtNLM"/>
    </source>
</evidence>
<dbReference type="EMBL" id="LVYU01000034">
    <property type="protein sequence ID" value="KZB02740.1"/>
    <property type="molecule type" value="Genomic_DNA"/>
</dbReference>
<organism evidence="1">
    <name type="scientific">Rhizobium leguminosarum</name>
    <dbReference type="NCBI Taxonomy" id="384"/>
    <lineage>
        <taxon>Bacteria</taxon>
        <taxon>Pseudomonadati</taxon>
        <taxon>Pseudomonadota</taxon>
        <taxon>Alphaproteobacteria</taxon>
        <taxon>Hyphomicrobiales</taxon>
        <taxon>Rhizobiaceae</taxon>
        <taxon>Rhizobium/Agrobacterium group</taxon>
        <taxon>Rhizobium</taxon>
    </lineage>
</organism>
<dbReference type="Gene3D" id="3.40.50.150">
    <property type="entry name" value="Vaccinia Virus protein VP39"/>
    <property type="match status" value="1"/>
</dbReference>
<dbReference type="SUPFAM" id="SSF53335">
    <property type="entry name" value="S-adenosyl-L-methionine-dependent methyltransferases"/>
    <property type="match status" value="1"/>
</dbReference>
<evidence type="ECO:0000313" key="1">
    <source>
        <dbReference type="EMBL" id="KZB02740.1"/>
    </source>
</evidence>
<name>A0A154IRX7_RHILE</name>
<protein>
    <recommendedName>
        <fullName evidence="2">Class I SAM-dependent methyltransferase</fullName>
    </recommendedName>
</protein>
<accession>A0A154IRX7</accession>
<comment type="caution">
    <text evidence="1">The sequence shown here is derived from an EMBL/GenBank/DDBJ whole genome shotgun (WGS) entry which is preliminary data.</text>
</comment>
<dbReference type="AlphaFoldDB" id="A0A154IRX7"/>
<dbReference type="RefSeq" id="WP_062940222.1">
    <property type="nucleotide sequence ID" value="NZ_CP171847.1"/>
</dbReference>
<sequence length="99" mass="10852">MNDFSALQFGQSSRDQQVYQHIWADGDDRPPSPLFVEMIELAMKHAPDLAVADLGSGAGRHAKWAAQKSCCVDAIEYDETALARQAAYAERCGTPPKPM</sequence>
<dbReference type="InterPro" id="IPR029063">
    <property type="entry name" value="SAM-dependent_MTases_sf"/>
</dbReference>
<reference evidence="1" key="1">
    <citation type="submission" date="2016-03" db="EMBL/GenBank/DDBJ databases">
        <title>Microsymbionts genomes from the relict species Vavilovia formosa.</title>
        <authorList>
            <person name="Chirak E."/>
            <person name="Kimeklis A."/>
            <person name="Kopat V."/>
            <person name="Andronov E."/>
        </authorList>
    </citation>
    <scope>NUCLEOTIDE SEQUENCE [LARGE SCALE GENOMIC DNA]</scope>
    <source>
        <strain evidence="1">Vaf12</strain>
    </source>
</reference>